<comment type="caution">
    <text evidence="3">The sequence shown here is derived from an EMBL/GenBank/DDBJ whole genome shotgun (WGS) entry which is preliminary data.</text>
</comment>
<keyword evidence="1" id="KW-0802">TPR repeat</keyword>
<feature type="repeat" description="TPR" evidence="1">
    <location>
        <begin position="93"/>
        <end position="126"/>
    </location>
</feature>
<sequence length="255" mass="29147">MRIFKCAMFSVVLLVLSGCAQNDQHSFSDTTNEKILQSSRSYNQLIELYKKQLAKKESSVIRKKLISTYEKVGDYSSAIFYLKPLLKHHADEFEVQRLAGIAYLNTQDYQQAKIYLSRAHQSQPSNAEVMNLLGVLAGYQGDLVPAQLWFSKARSSMGNDQTIKNNLALIAILQQDYRTARRLLESLLDDDQTNNQQTIKANLAVVYARQGDLPAFYQLTKSLDRPKQNRLYAQLRALKLVNLQQLSVNQHEKSR</sequence>
<keyword evidence="4" id="KW-1185">Reference proteome</keyword>
<dbReference type="EMBL" id="JBHRSE010000039">
    <property type="protein sequence ID" value="MFC3023384.1"/>
    <property type="molecule type" value="Genomic_DNA"/>
</dbReference>
<dbReference type="Proteomes" id="UP001595384">
    <property type="component" value="Unassembled WGS sequence"/>
</dbReference>
<gene>
    <name evidence="3" type="ORF">ACFODT_06075</name>
</gene>
<dbReference type="Pfam" id="PF14559">
    <property type="entry name" value="TPR_19"/>
    <property type="match status" value="1"/>
</dbReference>
<keyword evidence="2" id="KW-0732">Signal</keyword>
<proteinExistence type="predicted"/>
<evidence type="ECO:0000313" key="3">
    <source>
        <dbReference type="EMBL" id="MFC3023384.1"/>
    </source>
</evidence>
<dbReference type="InterPro" id="IPR011990">
    <property type="entry name" value="TPR-like_helical_dom_sf"/>
</dbReference>
<evidence type="ECO:0000256" key="2">
    <source>
        <dbReference type="SAM" id="SignalP"/>
    </source>
</evidence>
<dbReference type="PROSITE" id="PS51257">
    <property type="entry name" value="PROKAR_LIPOPROTEIN"/>
    <property type="match status" value="1"/>
</dbReference>
<name>A0ABV7C8A1_9VIBR</name>
<protein>
    <submittedName>
        <fullName evidence="3">Tetratricopeptide repeat protein</fullName>
    </submittedName>
</protein>
<accession>A0ABV7C8A1</accession>
<dbReference type="PROSITE" id="PS50005">
    <property type="entry name" value="TPR"/>
    <property type="match status" value="1"/>
</dbReference>
<feature type="chain" id="PRO_5045691112" evidence="2">
    <location>
        <begin position="21"/>
        <end position="255"/>
    </location>
</feature>
<dbReference type="InterPro" id="IPR019734">
    <property type="entry name" value="TPR_rpt"/>
</dbReference>
<reference evidence="4" key="1">
    <citation type="journal article" date="2019" name="Int. J. Syst. Evol. Microbiol.">
        <title>The Global Catalogue of Microorganisms (GCM) 10K type strain sequencing project: providing services to taxonomists for standard genome sequencing and annotation.</title>
        <authorList>
            <consortium name="The Broad Institute Genomics Platform"/>
            <consortium name="The Broad Institute Genome Sequencing Center for Infectious Disease"/>
            <person name="Wu L."/>
            <person name="Ma J."/>
        </authorList>
    </citation>
    <scope>NUCLEOTIDE SEQUENCE [LARGE SCALE GENOMIC DNA]</scope>
    <source>
        <strain evidence="4">KCTC 62784</strain>
    </source>
</reference>
<feature type="signal peptide" evidence="2">
    <location>
        <begin position="1"/>
        <end position="20"/>
    </location>
</feature>
<dbReference type="SUPFAM" id="SSF48452">
    <property type="entry name" value="TPR-like"/>
    <property type="match status" value="1"/>
</dbReference>
<dbReference type="Gene3D" id="1.25.40.10">
    <property type="entry name" value="Tetratricopeptide repeat domain"/>
    <property type="match status" value="1"/>
</dbReference>
<dbReference type="RefSeq" id="WP_123016405.1">
    <property type="nucleotide sequence ID" value="NZ_AP024911.1"/>
</dbReference>
<dbReference type="Pfam" id="PF13432">
    <property type="entry name" value="TPR_16"/>
    <property type="match status" value="1"/>
</dbReference>
<evidence type="ECO:0000256" key="1">
    <source>
        <dbReference type="PROSITE-ProRule" id="PRU00339"/>
    </source>
</evidence>
<evidence type="ECO:0000313" key="4">
    <source>
        <dbReference type="Proteomes" id="UP001595384"/>
    </source>
</evidence>
<organism evidence="3 4">
    <name type="scientific">Vibrio zhugei</name>
    <dbReference type="NCBI Taxonomy" id="2479546"/>
    <lineage>
        <taxon>Bacteria</taxon>
        <taxon>Pseudomonadati</taxon>
        <taxon>Pseudomonadota</taxon>
        <taxon>Gammaproteobacteria</taxon>
        <taxon>Vibrionales</taxon>
        <taxon>Vibrionaceae</taxon>
        <taxon>Vibrio</taxon>
    </lineage>
</organism>